<dbReference type="InterPro" id="IPR044926">
    <property type="entry name" value="RGS_subdomain_2"/>
</dbReference>
<dbReference type="PANTHER" id="PTHR45746">
    <property type="entry name" value="LP21163P"/>
    <property type="match status" value="1"/>
</dbReference>
<dbReference type="SUPFAM" id="SSF46785">
    <property type="entry name" value="Winged helix' DNA-binding domain"/>
    <property type="match status" value="1"/>
</dbReference>
<dbReference type="SMART" id="SM00049">
    <property type="entry name" value="DEP"/>
    <property type="match status" value="1"/>
</dbReference>
<dbReference type="PROSITE" id="PS50132">
    <property type="entry name" value="RGS"/>
    <property type="match status" value="1"/>
</dbReference>
<dbReference type="PROSITE" id="PS50186">
    <property type="entry name" value="DEP"/>
    <property type="match status" value="1"/>
</dbReference>
<dbReference type="Proteomes" id="UP001626550">
    <property type="component" value="Unassembled WGS sequence"/>
</dbReference>
<evidence type="ECO:0000259" key="4">
    <source>
        <dbReference type="PROSITE" id="PS50186"/>
    </source>
</evidence>
<reference evidence="5 6" key="1">
    <citation type="submission" date="2024-11" db="EMBL/GenBank/DDBJ databases">
        <title>Adaptive evolution of stress response genes in parasites aligns with host niche diversity.</title>
        <authorList>
            <person name="Hahn C."/>
            <person name="Resl P."/>
        </authorList>
    </citation>
    <scope>NUCLEOTIDE SEQUENCE [LARGE SCALE GENOMIC DNA]</scope>
    <source>
        <strain evidence="5">EGGRZ-B1_66</strain>
        <tissue evidence="5">Body</tissue>
    </source>
</reference>
<keyword evidence="1" id="KW-0734">Signal transduction inhibitor</keyword>
<dbReference type="InterPro" id="IPR016137">
    <property type="entry name" value="RGS"/>
</dbReference>
<evidence type="ECO:0000313" key="5">
    <source>
        <dbReference type="EMBL" id="KAL3314280.1"/>
    </source>
</evidence>
<dbReference type="Gene3D" id="1.10.1240.60">
    <property type="match status" value="1"/>
</dbReference>
<organism evidence="5 6">
    <name type="scientific">Cichlidogyrus casuarinus</name>
    <dbReference type="NCBI Taxonomy" id="1844966"/>
    <lineage>
        <taxon>Eukaryota</taxon>
        <taxon>Metazoa</taxon>
        <taxon>Spiralia</taxon>
        <taxon>Lophotrochozoa</taxon>
        <taxon>Platyhelminthes</taxon>
        <taxon>Monogenea</taxon>
        <taxon>Monopisthocotylea</taxon>
        <taxon>Dactylogyridea</taxon>
        <taxon>Ancyrocephalidae</taxon>
        <taxon>Cichlidogyrus</taxon>
    </lineage>
</organism>
<dbReference type="InterPro" id="IPR047017">
    <property type="entry name" value="RGS6/7/9/11_DHEX_sf"/>
</dbReference>
<evidence type="ECO:0000256" key="2">
    <source>
        <dbReference type="SAM" id="MobiDB-lite"/>
    </source>
</evidence>
<accession>A0ABD2Q3U0</accession>
<dbReference type="InterPro" id="IPR036388">
    <property type="entry name" value="WH-like_DNA-bd_sf"/>
</dbReference>
<dbReference type="InterPro" id="IPR036390">
    <property type="entry name" value="WH_DNA-bd_sf"/>
</dbReference>
<dbReference type="FunFam" id="1.10.1240.60:FF:000001">
    <property type="entry name" value="Regulator of G-protein signaling 6"/>
    <property type="match status" value="1"/>
</dbReference>
<feature type="domain" description="DEP" evidence="4">
    <location>
        <begin position="60"/>
        <end position="136"/>
    </location>
</feature>
<dbReference type="AlphaFoldDB" id="A0ABD2Q3U0"/>
<dbReference type="SUPFAM" id="SSF48097">
    <property type="entry name" value="Regulator of G-protein signaling, RGS"/>
    <property type="match status" value="1"/>
</dbReference>
<dbReference type="InterPro" id="IPR036305">
    <property type="entry name" value="RGS_sf"/>
</dbReference>
<dbReference type="PRINTS" id="PR01301">
    <property type="entry name" value="RGSPROTEIN"/>
</dbReference>
<dbReference type="Pfam" id="PF00610">
    <property type="entry name" value="DEP"/>
    <property type="match status" value="1"/>
</dbReference>
<evidence type="ECO:0000313" key="6">
    <source>
        <dbReference type="Proteomes" id="UP001626550"/>
    </source>
</evidence>
<dbReference type="GO" id="GO:0009968">
    <property type="term" value="P:negative regulation of signal transduction"/>
    <property type="evidence" value="ECO:0007669"/>
    <property type="project" value="UniProtKB-KW"/>
</dbReference>
<dbReference type="InterPro" id="IPR000591">
    <property type="entry name" value="DEP_dom"/>
</dbReference>
<feature type="region of interest" description="Disordered" evidence="2">
    <location>
        <begin position="244"/>
        <end position="265"/>
    </location>
</feature>
<evidence type="ECO:0000256" key="1">
    <source>
        <dbReference type="ARBA" id="ARBA00022700"/>
    </source>
</evidence>
<sequence>MEDTACKETCIGLLKPNGMAAITNGNKHPEIKPSLLQNKICPNEYLWKKIESLIDQMVSDENGIPVRNIKSFLSVIPSVFRGTDIVKWLIRNMSVDDIQEAIHLASRISSHGYLFCIDEHNMTVKNDSHTYYRFQTPCFYPSRCLLEVDSMDYAVYLCKRTMQNKQRLELVDYEAERLASLQHHHGNKWEFIYMQAEAEAKIDKKRDKLERLVLESQERAYWDLYMPAPGCVNTTEVDMKKLARAKRPKREPSRPNNFPVPSGPGGQMLYNTIESLSASEQIPRLVASSRIRIRSRKAIENLLNYTEQYSEVDLLLSAALMPATQQVTGSGDGAVPSLHVERLSATGTGGFQISRTSSASAMNMYSTNTTLAPETSNTQPDVNGDILSVLNPWICDNPEYWNGEQTLPSRRVKRWSFSIYELIRDPIGRNEFLKWLEREFSAENLRFWEACQRLKSAPLKEVPGLVEEIYAQFLAPNASELLNVDNRVGEAVRKRVCEKSSHALADRYCFEDAEDHIFQLMKSDSYCRFLRSEVYRDFFSNSKKKSKKHRSGVSISGQVNTND</sequence>
<protein>
    <submittedName>
        <fullName evidence="5">Regulator of G-protein signaling 7</fullName>
    </submittedName>
</protein>
<dbReference type="Gene3D" id="1.10.10.10">
    <property type="entry name" value="Winged helix-like DNA-binding domain superfamily/Winged helix DNA-binding domain"/>
    <property type="match status" value="1"/>
</dbReference>
<dbReference type="Pfam" id="PF00615">
    <property type="entry name" value="RGS"/>
    <property type="match status" value="1"/>
</dbReference>
<dbReference type="SMART" id="SM00315">
    <property type="entry name" value="RGS"/>
    <property type="match status" value="1"/>
</dbReference>
<evidence type="ECO:0000259" key="3">
    <source>
        <dbReference type="PROSITE" id="PS50132"/>
    </source>
</evidence>
<dbReference type="Gene3D" id="1.10.167.10">
    <property type="entry name" value="Regulator of G-protein Signalling 4, domain 2"/>
    <property type="match status" value="1"/>
</dbReference>
<dbReference type="CDD" id="cd04450">
    <property type="entry name" value="DEP_RGS7-like"/>
    <property type="match status" value="1"/>
</dbReference>
<feature type="domain" description="RGS" evidence="3">
    <location>
        <begin position="418"/>
        <end position="539"/>
    </location>
</feature>
<proteinExistence type="predicted"/>
<dbReference type="InterPro" id="IPR040759">
    <property type="entry name" value="RGS_DHEX"/>
</dbReference>
<gene>
    <name evidence="5" type="primary">RGS7</name>
    <name evidence="5" type="ORF">Ciccas_007104</name>
</gene>
<dbReference type="EMBL" id="JBJKFK010001045">
    <property type="protein sequence ID" value="KAL3314280.1"/>
    <property type="molecule type" value="Genomic_DNA"/>
</dbReference>
<keyword evidence="6" id="KW-1185">Reference proteome</keyword>
<dbReference type="InterPro" id="IPR047016">
    <property type="entry name" value="RGS6/7/9/11"/>
</dbReference>
<name>A0ABD2Q3U0_9PLAT</name>
<dbReference type="Pfam" id="PF18148">
    <property type="entry name" value="RGS_DHEX"/>
    <property type="match status" value="1"/>
</dbReference>
<comment type="caution">
    <text evidence="5">The sequence shown here is derived from an EMBL/GenBank/DDBJ whole genome shotgun (WGS) entry which is preliminary data.</text>
</comment>
<dbReference type="PANTHER" id="PTHR45746:SF6">
    <property type="entry name" value="LP21163P"/>
    <property type="match status" value="1"/>
</dbReference>